<gene>
    <name evidence="1" type="ORF">LWI28_010111</name>
</gene>
<organism evidence="1 2">
    <name type="scientific">Acer negundo</name>
    <name type="common">Box elder</name>
    <dbReference type="NCBI Taxonomy" id="4023"/>
    <lineage>
        <taxon>Eukaryota</taxon>
        <taxon>Viridiplantae</taxon>
        <taxon>Streptophyta</taxon>
        <taxon>Embryophyta</taxon>
        <taxon>Tracheophyta</taxon>
        <taxon>Spermatophyta</taxon>
        <taxon>Magnoliopsida</taxon>
        <taxon>eudicotyledons</taxon>
        <taxon>Gunneridae</taxon>
        <taxon>Pentapetalae</taxon>
        <taxon>rosids</taxon>
        <taxon>malvids</taxon>
        <taxon>Sapindales</taxon>
        <taxon>Sapindaceae</taxon>
        <taxon>Hippocastanoideae</taxon>
        <taxon>Acereae</taxon>
        <taxon>Acer</taxon>
    </lineage>
</organism>
<accession>A0AAD5NU82</accession>
<reference evidence="1" key="1">
    <citation type="journal article" date="2022" name="Plant J.">
        <title>Strategies of tolerance reflected in two North American maple genomes.</title>
        <authorList>
            <person name="McEvoy S.L."/>
            <person name="Sezen U.U."/>
            <person name="Trouern-Trend A."/>
            <person name="McMahon S.M."/>
            <person name="Schaberg P.G."/>
            <person name="Yang J."/>
            <person name="Wegrzyn J.L."/>
            <person name="Swenson N.G."/>
        </authorList>
    </citation>
    <scope>NUCLEOTIDE SEQUENCE</scope>
    <source>
        <strain evidence="1">91603</strain>
    </source>
</reference>
<dbReference type="Proteomes" id="UP001064489">
    <property type="component" value="Chromosome 4"/>
</dbReference>
<dbReference type="AlphaFoldDB" id="A0AAD5NU82"/>
<comment type="caution">
    <text evidence="1">The sequence shown here is derived from an EMBL/GenBank/DDBJ whole genome shotgun (WGS) entry which is preliminary data.</text>
</comment>
<name>A0AAD5NU82_ACENE</name>
<reference evidence="1" key="2">
    <citation type="submission" date="2023-02" db="EMBL/GenBank/DDBJ databases">
        <authorList>
            <person name="Swenson N.G."/>
            <person name="Wegrzyn J.L."/>
            <person name="Mcevoy S.L."/>
        </authorList>
    </citation>
    <scope>NUCLEOTIDE SEQUENCE</scope>
    <source>
        <strain evidence="1">91603</strain>
        <tissue evidence="1">Leaf</tissue>
    </source>
</reference>
<sequence length="95" mass="10364">MIREIVTCTSLDLGKPLYLQNELGPFLGRGILTTNGAVWAHQYKTIAHELYMAKVKADIRGLSFSHIRPLANKAAMSLVKNALSIAEDSPTAVLV</sequence>
<keyword evidence="2" id="KW-1185">Reference proteome</keyword>
<evidence type="ECO:0000313" key="2">
    <source>
        <dbReference type="Proteomes" id="UP001064489"/>
    </source>
</evidence>
<proteinExistence type="predicted"/>
<evidence type="ECO:0000313" key="1">
    <source>
        <dbReference type="EMBL" id="KAI9180998.1"/>
    </source>
</evidence>
<protein>
    <submittedName>
        <fullName evidence="1">Uncharacterized protein</fullName>
    </submittedName>
</protein>
<dbReference type="EMBL" id="JAJSOW010000101">
    <property type="protein sequence ID" value="KAI9180998.1"/>
    <property type="molecule type" value="Genomic_DNA"/>
</dbReference>